<keyword evidence="11" id="KW-1185">Reference proteome</keyword>
<evidence type="ECO:0000256" key="6">
    <source>
        <dbReference type="ARBA" id="ARBA00049244"/>
    </source>
</evidence>
<dbReference type="InterPro" id="IPR011708">
    <property type="entry name" value="DNA_pol3_alpha_NTPase_dom"/>
</dbReference>
<dbReference type="Proteomes" id="UP000274035">
    <property type="component" value="Segment"/>
</dbReference>
<dbReference type="EC" id="2.7.7.7" evidence="1"/>
<evidence type="ECO:0000313" key="11">
    <source>
        <dbReference type="Proteomes" id="UP000274035"/>
    </source>
</evidence>
<dbReference type="InterPro" id="IPR004805">
    <property type="entry name" value="DnaE2/DnaE/PolC"/>
</dbReference>
<evidence type="ECO:0000256" key="4">
    <source>
        <dbReference type="ARBA" id="ARBA00022705"/>
    </source>
</evidence>
<keyword evidence="4" id="KW-0235">DNA replication</keyword>
<gene>
    <name evidence="10" type="ORF">DQL93_0830</name>
</gene>
<dbReference type="InterPro" id="IPR040982">
    <property type="entry name" value="DNA_pol3_finger"/>
</dbReference>
<keyword evidence="5" id="KW-0239">DNA-directed DNA polymerase</keyword>
<accession>A0A3G6JGY8</accession>
<evidence type="ECO:0000313" key="10">
    <source>
        <dbReference type="EMBL" id="AZA17345.1"/>
    </source>
</evidence>
<dbReference type="Pfam" id="PF14579">
    <property type="entry name" value="HHH_6"/>
    <property type="match status" value="1"/>
</dbReference>
<keyword evidence="2 10" id="KW-0808">Transferase</keyword>
<dbReference type="InterPro" id="IPR029460">
    <property type="entry name" value="DNAPol_HHH"/>
</dbReference>
<evidence type="ECO:0000256" key="1">
    <source>
        <dbReference type="ARBA" id="ARBA00012417"/>
    </source>
</evidence>
<proteinExistence type="predicted"/>
<evidence type="ECO:0000259" key="8">
    <source>
        <dbReference type="Pfam" id="PF14579"/>
    </source>
</evidence>
<feature type="domain" description="Bacterial DNA polymerase III alpha subunit NTPase" evidence="7">
    <location>
        <begin position="11"/>
        <end position="173"/>
    </location>
</feature>
<organism evidence="10 11">
    <name type="scientific">Lactobacillus phage ViSo-2018a</name>
    <dbReference type="NCBI Taxonomy" id="2267607"/>
    <lineage>
        <taxon>Viruses</taxon>
        <taxon>Duplodnaviria</taxon>
        <taxon>Heunggongvirae</taxon>
        <taxon>Uroviricota</taxon>
        <taxon>Caudoviricetes</taxon>
        <taxon>Tybeckvirinae</taxon>
        <taxon>Lidleunavirus</taxon>
        <taxon>Lidleunavirus ViSo2018a</taxon>
    </lineage>
</organism>
<evidence type="ECO:0000256" key="5">
    <source>
        <dbReference type="ARBA" id="ARBA00022932"/>
    </source>
</evidence>
<dbReference type="Gene3D" id="1.10.150.870">
    <property type="match status" value="1"/>
</dbReference>
<dbReference type="GO" id="GO:0008408">
    <property type="term" value="F:3'-5' exonuclease activity"/>
    <property type="evidence" value="ECO:0007669"/>
    <property type="project" value="InterPro"/>
</dbReference>
<evidence type="ECO:0000259" key="7">
    <source>
        <dbReference type="Pfam" id="PF07733"/>
    </source>
</evidence>
<dbReference type="GO" id="GO:0006260">
    <property type="term" value="P:DNA replication"/>
    <property type="evidence" value="ECO:0007669"/>
    <property type="project" value="UniProtKB-KW"/>
</dbReference>
<keyword evidence="3 10" id="KW-0548">Nucleotidyltransferase</keyword>
<sequence>MVYPHGNVRVIDIDTESNKRQIIVDNVKKRFGKDKVLNFCTFSTLASRNSVLYACRGLGLDKDLGNYLISLIPRDDEGKELDIEEALLGNEKKGIKPNEKLNAEFDKYKNLKETVLELKGLVIGRSEHASALAVFNTPYVEYNASMTTKDGIVVTQFDAEDSELMSAIKFDFLTISSLDRIHEAFDLLMKDGLIQKQKDFRTTFNKYFSVDNLDDSNQDMYDKLFKGEVIEAFQFSAVQGEKGLKQVNARNVNDLVSASALIRLRSDSTEQPLQKYVRFRDNHQEWENEMIENGLASEERKILHELLDDYNGICLSQEKLMLLSMKIAGFNLNEANKIRKAIAKKNPKLQEIQHQHFMEKGLALGRRKEFLDYVWKYCVEIQKGYAFSDVHGLSYVYILVCEMNICEFYGSIYWQTACLNVDSGLSGKEQKNVNYGKIAKAISNLPKGTVLPPDVNHSDLKFTIDKNRILFGLFALSSVSSKEIQTIIDNRPYSSFKSFVEANTGVISQKKMVQLIKSGMFRSFCEDTRQNMIAYVKYAIPRKEKLTTTSLNKIGDYVPEQYQKYVKLYQIKKALKNGLKVDSVLGSFFVDNVPLDYDLEDGQIVVDQKMFNKWFNQEIKPLKDWLKTEEVLEVEVRVRRNEFWKQNCLGTVENWFFETLNYYPTDHFLIKTNLKTMFDIRGFDDLPATPQIKAFVGKNKFPIYETFEISGTVIDKNNIKKTANLLTTSGTVIICKFGDELFSKHNKVVKNNTIKDESWFTKGTNLVLLGTRNGNEFKVKKAKNSTSVLKIVNNGYNVSLQKRN</sequence>
<dbReference type="PANTHER" id="PTHR32294">
    <property type="entry name" value="DNA POLYMERASE III SUBUNIT ALPHA"/>
    <property type="match status" value="1"/>
</dbReference>
<dbReference type="EMBL" id="CP031026">
    <property type="protein sequence ID" value="AZA17345.1"/>
    <property type="molecule type" value="Genomic_DNA"/>
</dbReference>
<feature type="domain" description="DNA polymerase helix-hairpin-helix motif" evidence="8">
    <location>
        <begin position="449"/>
        <end position="529"/>
    </location>
</feature>
<evidence type="ECO:0000256" key="3">
    <source>
        <dbReference type="ARBA" id="ARBA00022695"/>
    </source>
</evidence>
<reference evidence="10 11" key="1">
    <citation type="submission" date="2018-09" db="EMBL/GenBank/DDBJ databases">
        <authorList>
            <person name="Somerville V."/>
        </authorList>
    </citation>
    <scope>NUCLEOTIDE SEQUENCE [LARGE SCALE GENOMIC DNA]</scope>
</reference>
<protein>
    <recommendedName>
        <fullName evidence="1">DNA-directed DNA polymerase</fullName>
        <ecNumber evidence="1">2.7.7.7</ecNumber>
    </recommendedName>
</protein>
<evidence type="ECO:0000256" key="2">
    <source>
        <dbReference type="ARBA" id="ARBA00022679"/>
    </source>
</evidence>
<feature type="domain" description="DNA polymerase III alpha subunit finger" evidence="9">
    <location>
        <begin position="202"/>
        <end position="361"/>
    </location>
</feature>
<comment type="catalytic activity">
    <reaction evidence="6">
        <text>DNA(n) + a 2'-deoxyribonucleoside 5'-triphosphate = DNA(n+1) + diphosphate</text>
        <dbReference type="Rhea" id="RHEA:22508"/>
        <dbReference type="Rhea" id="RHEA-COMP:17339"/>
        <dbReference type="Rhea" id="RHEA-COMP:17340"/>
        <dbReference type="ChEBI" id="CHEBI:33019"/>
        <dbReference type="ChEBI" id="CHEBI:61560"/>
        <dbReference type="ChEBI" id="CHEBI:173112"/>
        <dbReference type="EC" id="2.7.7.7"/>
    </reaction>
</comment>
<dbReference type="PANTHER" id="PTHR32294:SF0">
    <property type="entry name" value="DNA POLYMERASE III SUBUNIT ALPHA"/>
    <property type="match status" value="1"/>
</dbReference>
<name>A0A3G6JGY8_9CAUD</name>
<evidence type="ECO:0000259" key="9">
    <source>
        <dbReference type="Pfam" id="PF17657"/>
    </source>
</evidence>
<dbReference type="Pfam" id="PF17657">
    <property type="entry name" value="DNA_pol3_finger"/>
    <property type="match status" value="1"/>
</dbReference>
<dbReference type="GO" id="GO:0003887">
    <property type="term" value="F:DNA-directed DNA polymerase activity"/>
    <property type="evidence" value="ECO:0007669"/>
    <property type="project" value="UniProtKB-KW"/>
</dbReference>
<dbReference type="Pfam" id="PF07733">
    <property type="entry name" value="DNA_pol3_alpha"/>
    <property type="match status" value="1"/>
</dbReference>